<evidence type="ECO:0000256" key="1">
    <source>
        <dbReference type="SAM" id="MobiDB-lite"/>
    </source>
</evidence>
<feature type="compositionally biased region" description="Low complexity" evidence="1">
    <location>
        <begin position="195"/>
        <end position="227"/>
    </location>
</feature>
<sequence>MTTSVLPAVPGGRPGAAALAALACAGAALLTATPVAAATPGDHGDVKVRSVGTPLSAARDESRVCRFYLLGKDFGAVQEVAYAIFPLGADVEVGGLSGGISLAGGLGRTEELSLPDGRYKLAWHLDGESGQAGQKVFRVDCGDRTAAAPRPSAGQDGPQAAPRRRGRRPRGRPAPRPGPATRTGTRTAPPPAPSGPRAATGRTRTPRARPAACPAPTARAPVAPAGPRRTRPERRTGPPPGGPPTARRS</sequence>
<organism evidence="3 4">
    <name type="scientific">Streptomyces pactum</name>
    <dbReference type="NCBI Taxonomy" id="68249"/>
    <lineage>
        <taxon>Bacteria</taxon>
        <taxon>Bacillati</taxon>
        <taxon>Actinomycetota</taxon>
        <taxon>Actinomycetes</taxon>
        <taxon>Kitasatosporales</taxon>
        <taxon>Streptomycetaceae</taxon>
        <taxon>Streptomyces</taxon>
    </lineage>
</organism>
<comment type="caution">
    <text evidence="3">The sequence shown here is derived from an EMBL/GenBank/DDBJ whole genome shotgun (WGS) entry which is preliminary data.</text>
</comment>
<feature type="signal peptide" evidence="2">
    <location>
        <begin position="1"/>
        <end position="37"/>
    </location>
</feature>
<keyword evidence="4" id="KW-1185">Reference proteome</keyword>
<evidence type="ECO:0000256" key="2">
    <source>
        <dbReference type="SAM" id="SignalP"/>
    </source>
</evidence>
<feature type="region of interest" description="Disordered" evidence="1">
    <location>
        <begin position="145"/>
        <end position="249"/>
    </location>
</feature>
<gene>
    <name evidence="3" type="ORF">IHE55_04585</name>
</gene>
<proteinExistence type="predicted"/>
<dbReference type="RefSeq" id="WP_197987850.1">
    <property type="nucleotide sequence ID" value="NZ_JACYXC010000001.1"/>
</dbReference>
<reference evidence="3 4" key="1">
    <citation type="submission" date="2020-09" db="EMBL/GenBank/DDBJ databases">
        <title>Biosynthesis of the nuclear factor of activated T cells inhibitor NFAT-133 and its congeners in Streptomyces pactum.</title>
        <authorList>
            <person name="Zhou W."/>
            <person name="Posri P."/>
            <person name="Abugrain M.E."/>
            <person name="Weisberg A.J."/>
            <person name="Chang J.H."/>
            <person name="Mahmud T."/>
        </authorList>
    </citation>
    <scope>NUCLEOTIDE SEQUENCE [LARGE SCALE GENOMIC DNA]</scope>
    <source>
        <strain evidence="3 4">ATCC 27456</strain>
    </source>
</reference>
<protein>
    <submittedName>
        <fullName evidence="3">Uncharacterized protein</fullName>
    </submittedName>
</protein>
<name>A0ABS0NFZ1_9ACTN</name>
<dbReference type="EMBL" id="JACYXC010000001">
    <property type="protein sequence ID" value="MBH5334115.1"/>
    <property type="molecule type" value="Genomic_DNA"/>
</dbReference>
<keyword evidence="2" id="KW-0732">Signal</keyword>
<dbReference type="Proteomes" id="UP000807371">
    <property type="component" value="Unassembled WGS sequence"/>
</dbReference>
<feature type="chain" id="PRO_5045676433" evidence="2">
    <location>
        <begin position="38"/>
        <end position="249"/>
    </location>
</feature>
<evidence type="ECO:0000313" key="3">
    <source>
        <dbReference type="EMBL" id="MBH5334115.1"/>
    </source>
</evidence>
<accession>A0ABS0NFZ1</accession>
<evidence type="ECO:0000313" key="4">
    <source>
        <dbReference type="Proteomes" id="UP000807371"/>
    </source>
</evidence>
<feature type="compositionally biased region" description="Basic residues" evidence="1">
    <location>
        <begin position="162"/>
        <end position="173"/>
    </location>
</feature>